<evidence type="ECO:0000313" key="2">
    <source>
        <dbReference type="EMBL" id="MBI1756057.1"/>
    </source>
</evidence>
<evidence type="ECO:0000256" key="1">
    <source>
        <dbReference type="SAM" id="SignalP"/>
    </source>
</evidence>
<feature type="non-terminal residue" evidence="2">
    <location>
        <position position="221"/>
    </location>
</feature>
<gene>
    <name evidence="2" type="ORF">HYR64_03005</name>
</gene>
<dbReference type="Proteomes" id="UP000727962">
    <property type="component" value="Unassembled WGS sequence"/>
</dbReference>
<reference evidence="2" key="1">
    <citation type="submission" date="2020-07" db="EMBL/GenBank/DDBJ databases">
        <title>Huge and variable diversity of episymbiotic CPR bacteria and DPANN archaea in groundwater ecosystems.</title>
        <authorList>
            <person name="He C.Y."/>
            <person name="Keren R."/>
            <person name="Whittaker M."/>
            <person name="Farag I.F."/>
            <person name="Doudna J."/>
            <person name="Cate J.H.D."/>
            <person name="Banfield J.F."/>
        </authorList>
    </citation>
    <scope>NUCLEOTIDE SEQUENCE</scope>
    <source>
        <strain evidence="2">NC_groundwater_17_Pr7_B-0.1um_64_12</strain>
    </source>
</reference>
<dbReference type="EMBL" id="JACOSL010000021">
    <property type="protein sequence ID" value="MBI1756057.1"/>
    <property type="molecule type" value="Genomic_DNA"/>
</dbReference>
<accession>A0A931PU11</accession>
<feature type="chain" id="PRO_5037785840" evidence="1">
    <location>
        <begin position="25"/>
        <end position="221"/>
    </location>
</feature>
<proteinExistence type="predicted"/>
<sequence length="221" mass="24551">MNRYHLAFVLALPVLTATTAGSLAGMGRQDSFVQVTKTLPGRDTDTLVFKKNGKTVRCGMSGNATKEEDKALDRLKNRHSEPTEFDSGATLEMMMGAQTGTNAFDQTKGAVLTGYFVKLTPEKEESCNCGSPKSVDWDFHCFLAFTPSPNQNERIVFEVTPRMRFWSKAQLQKLVGKRIRITGWIADDFKHSGESEADSPGKPGNWRASCWEIHPVTNIEV</sequence>
<comment type="caution">
    <text evidence="2">The sequence shown here is derived from an EMBL/GenBank/DDBJ whole genome shotgun (WGS) entry which is preliminary data.</text>
</comment>
<dbReference type="AlphaFoldDB" id="A0A931PU11"/>
<feature type="signal peptide" evidence="1">
    <location>
        <begin position="1"/>
        <end position="24"/>
    </location>
</feature>
<name>A0A931PU11_FIMGI</name>
<keyword evidence="1" id="KW-0732">Signal</keyword>
<protein>
    <submittedName>
        <fullName evidence="2">Uncharacterized protein</fullName>
    </submittedName>
</protein>
<organism evidence="2 3">
    <name type="scientific">Fimbriimonas ginsengisoli</name>
    <dbReference type="NCBI Taxonomy" id="1005039"/>
    <lineage>
        <taxon>Bacteria</taxon>
        <taxon>Bacillati</taxon>
        <taxon>Armatimonadota</taxon>
        <taxon>Fimbriimonadia</taxon>
        <taxon>Fimbriimonadales</taxon>
        <taxon>Fimbriimonadaceae</taxon>
        <taxon>Fimbriimonas</taxon>
    </lineage>
</organism>
<evidence type="ECO:0000313" key="3">
    <source>
        <dbReference type="Proteomes" id="UP000727962"/>
    </source>
</evidence>